<evidence type="ECO:0000313" key="2">
    <source>
        <dbReference type="EMBL" id="MSA95283.1"/>
    </source>
</evidence>
<organism evidence="3 4">
    <name type="scientific">Gordonibacter urolithinfaciens</name>
    <dbReference type="NCBI Taxonomy" id="1335613"/>
    <lineage>
        <taxon>Bacteria</taxon>
        <taxon>Bacillati</taxon>
        <taxon>Actinomycetota</taxon>
        <taxon>Coriobacteriia</taxon>
        <taxon>Eggerthellales</taxon>
        <taxon>Eggerthellaceae</taxon>
        <taxon>Gordonibacter</taxon>
    </lineage>
</organism>
<dbReference type="RefSeq" id="WP_096226705.1">
    <property type="nucleotide sequence ID" value="NZ_CP168029.1"/>
</dbReference>
<dbReference type="InterPro" id="IPR036165">
    <property type="entry name" value="YefM-like_sf"/>
</dbReference>
<dbReference type="EMBL" id="QIBW01000005">
    <property type="protein sequence ID" value="ROT90442.1"/>
    <property type="molecule type" value="Genomic_DNA"/>
</dbReference>
<comment type="similarity">
    <text evidence="1">Belongs to the phD/YefM antitoxin family.</text>
</comment>
<name>A0A423UL37_9ACTN</name>
<dbReference type="Proteomes" id="UP000462865">
    <property type="component" value="Unassembled WGS sequence"/>
</dbReference>
<evidence type="ECO:0000313" key="3">
    <source>
        <dbReference type="EMBL" id="ROT90442.1"/>
    </source>
</evidence>
<dbReference type="Proteomes" id="UP000285258">
    <property type="component" value="Unassembled WGS sequence"/>
</dbReference>
<reference evidence="3" key="3">
    <citation type="journal article" date="2019" name="Microbiol. Resour. Announc.">
        <title>Draft Genome Sequences of Type Strains of Gordonibacter faecihominis, Paraeggerthella hongkongensis, Parvibacter caecicola,Slackia equolifaciens, Slackia faecicanis, and Slackia isoflavoniconvertens.</title>
        <authorList>
            <person name="Danylec N."/>
            <person name="Stoll D.A."/>
            <person name="Dotsch A."/>
            <person name="Huch M."/>
        </authorList>
    </citation>
    <scope>NUCLEOTIDE SEQUENCE</scope>
    <source>
        <strain evidence="3">DSM 27213</strain>
    </source>
</reference>
<protein>
    <submittedName>
        <fullName evidence="3">Sodium:proline symporter</fullName>
    </submittedName>
</protein>
<evidence type="ECO:0000256" key="1">
    <source>
        <dbReference type="ARBA" id="ARBA00009981"/>
    </source>
</evidence>
<dbReference type="AlphaFoldDB" id="A0A423UL37"/>
<reference evidence="2 5" key="4">
    <citation type="journal article" date="2019" name="Nat. Med.">
        <title>A library of human gut bacterial isolates paired with longitudinal multiomics data enables mechanistic microbiome research.</title>
        <authorList>
            <person name="Poyet M."/>
            <person name="Groussin M."/>
            <person name="Gibbons S.M."/>
            <person name="Avila-Pacheco J."/>
            <person name="Jiang X."/>
            <person name="Kearney S.M."/>
            <person name="Perrotta A.R."/>
            <person name="Berdy B."/>
            <person name="Zhao S."/>
            <person name="Lieberman T.D."/>
            <person name="Swanson P.K."/>
            <person name="Smith M."/>
            <person name="Roesemann S."/>
            <person name="Alexander J.E."/>
            <person name="Rich S.A."/>
            <person name="Livny J."/>
            <person name="Vlamakis H."/>
            <person name="Clish C."/>
            <person name="Bullock K."/>
            <person name="Deik A."/>
            <person name="Scott J."/>
            <person name="Pierce K.A."/>
            <person name="Xavier R.J."/>
            <person name="Alm E.J."/>
        </authorList>
    </citation>
    <scope>NUCLEOTIDE SEQUENCE [LARGE SCALE GENOMIC DNA]</scope>
    <source>
        <strain evidence="2 5">BIOML-A1</strain>
    </source>
</reference>
<proteinExistence type="inferred from homology"/>
<dbReference type="SUPFAM" id="SSF143120">
    <property type="entry name" value="YefM-like"/>
    <property type="match status" value="1"/>
</dbReference>
<sequence>MPAIYPSTALKNQQREIKEIADTEVVYITENGRGKYAFMSENVFQKKIDDAVEQALYEQRMAQALRQSRDDFENGRYYSSRDDLMAAVHDKRASHA</sequence>
<evidence type="ECO:0000313" key="5">
    <source>
        <dbReference type="Proteomes" id="UP000462865"/>
    </source>
</evidence>
<reference evidence="4" key="1">
    <citation type="submission" date="2018-05" db="EMBL/GenBank/DDBJ databases">
        <title>Genome Sequencing of selected type strains of the family Eggerthellaceae.</title>
        <authorList>
            <person name="Danylec N."/>
            <person name="Stoll D.A."/>
            <person name="Doetsch A."/>
            <person name="Huch M."/>
        </authorList>
    </citation>
    <scope>NUCLEOTIDE SEQUENCE [LARGE SCALE GENOMIC DNA]</scope>
    <source>
        <strain evidence="4">DSM 27213</strain>
    </source>
</reference>
<evidence type="ECO:0000313" key="4">
    <source>
        <dbReference type="Proteomes" id="UP000285258"/>
    </source>
</evidence>
<reference evidence="3" key="2">
    <citation type="journal article" date="2019" name="Int. J. Syst. Evol. Microbiol.">
        <title>Gordonibacter faecihominis is a later heterotypic synonym of Gordonibacter urolithinfaciens.</title>
        <authorList>
            <person name="Danylec N."/>
            <person name="Stoll D.A."/>
            <person name="Huch M."/>
        </authorList>
    </citation>
    <scope>NUCLEOTIDE SEQUENCE</scope>
    <source>
        <strain evidence="3">DSM 27213</strain>
    </source>
</reference>
<comment type="caution">
    <text evidence="3">The sequence shown here is derived from an EMBL/GenBank/DDBJ whole genome shotgun (WGS) entry which is preliminary data.</text>
</comment>
<dbReference type="EMBL" id="WKZA01000041">
    <property type="protein sequence ID" value="MSA95283.1"/>
    <property type="molecule type" value="Genomic_DNA"/>
</dbReference>
<gene>
    <name evidence="3" type="ORF">DMP12_05340</name>
    <name evidence="2" type="ORF">GKG38_09515</name>
</gene>
<accession>A0A423UL37</accession>